<dbReference type="InterPro" id="IPR038770">
    <property type="entry name" value="Na+/solute_symporter_sf"/>
</dbReference>
<evidence type="ECO:0000256" key="8">
    <source>
        <dbReference type="ARBA" id="ARBA00022989"/>
    </source>
</evidence>
<reference evidence="12 13" key="2">
    <citation type="journal article" date="2017" name="Nature">
        <title>The Apostasia genome and the evolution of orchids.</title>
        <authorList>
            <person name="Zhang G.Q."/>
            <person name="Liu K.W."/>
            <person name="Li Z."/>
            <person name="Lohaus R."/>
            <person name="Hsiao Y.Y."/>
            <person name="Niu S.C."/>
            <person name="Wang J.Y."/>
            <person name="Lin Y.C."/>
            <person name="Xu Q."/>
            <person name="Chen L.J."/>
            <person name="Yoshida K."/>
            <person name="Fujiwara S."/>
            <person name="Wang Z.W."/>
            <person name="Zhang Y.Q."/>
            <person name="Mitsuda N."/>
            <person name="Wang M."/>
            <person name="Liu G.H."/>
            <person name="Pecoraro L."/>
            <person name="Huang H.X."/>
            <person name="Xiao X.J."/>
            <person name="Lin M."/>
            <person name="Wu X.Y."/>
            <person name="Wu W.L."/>
            <person name="Chen Y.Y."/>
            <person name="Chang S.B."/>
            <person name="Sakamoto S."/>
            <person name="Ohme-Takagi M."/>
            <person name="Yagi M."/>
            <person name="Zeng S.J."/>
            <person name="Shen C.Y."/>
            <person name="Yeh C.M."/>
            <person name="Luo Y.B."/>
            <person name="Tsai W.C."/>
            <person name="Van de Peer Y."/>
            <person name="Liu Z.J."/>
        </authorList>
    </citation>
    <scope>NUCLEOTIDE SEQUENCE [LARGE SCALE GENOMIC DNA]</scope>
    <source>
        <tissue evidence="12">The whole plant</tissue>
    </source>
</reference>
<gene>
    <name evidence="12" type="primary">KEA4</name>
    <name evidence="12" type="ORF">MA16_Dca026485</name>
</gene>
<dbReference type="AlphaFoldDB" id="A0A2I0WJE8"/>
<evidence type="ECO:0000313" key="12">
    <source>
        <dbReference type="EMBL" id="PKU75790.1"/>
    </source>
</evidence>
<proteinExistence type="predicted"/>
<evidence type="ECO:0000256" key="1">
    <source>
        <dbReference type="ARBA" id="ARBA00003198"/>
    </source>
</evidence>
<keyword evidence="5" id="KW-0050">Antiport</keyword>
<comment type="function">
    <text evidence="1">May function as sodium-coupled metabolite transporter across the chloroplast envelope.</text>
</comment>
<keyword evidence="13" id="KW-1185">Reference proteome</keyword>
<keyword evidence="8" id="KW-1133">Transmembrane helix</keyword>
<evidence type="ECO:0000256" key="7">
    <source>
        <dbReference type="ARBA" id="ARBA00022729"/>
    </source>
</evidence>
<keyword evidence="6" id="KW-0812">Transmembrane</keyword>
<dbReference type="PANTHER" id="PTHR16254:SF14">
    <property type="entry name" value="TRANSMEMBRANE AND COILED-COIL DOMAIN-CONTAINING PROTEIN 3"/>
    <property type="match status" value="1"/>
</dbReference>
<keyword evidence="9" id="KW-0406">Ion transport</keyword>
<dbReference type="InterPro" id="IPR006153">
    <property type="entry name" value="Cation/H_exchanger_TM"/>
</dbReference>
<comment type="subcellular location">
    <subcellularLocation>
        <location evidence="3">Membrane</location>
        <topology evidence="3">Multi-pass membrane protein</topology>
    </subcellularLocation>
    <subcellularLocation>
        <location evidence="2">Plastid</location>
        <location evidence="2">Chloroplast envelope</location>
    </subcellularLocation>
</comment>
<dbReference type="GO" id="GO:0009941">
    <property type="term" value="C:chloroplast envelope"/>
    <property type="evidence" value="ECO:0007669"/>
    <property type="project" value="UniProtKB-SubCell"/>
</dbReference>
<dbReference type="GO" id="GO:0016020">
    <property type="term" value="C:membrane"/>
    <property type="evidence" value="ECO:0007669"/>
    <property type="project" value="UniProtKB-SubCell"/>
</dbReference>
<evidence type="ECO:0000256" key="9">
    <source>
        <dbReference type="ARBA" id="ARBA00023065"/>
    </source>
</evidence>
<evidence type="ECO:0000256" key="6">
    <source>
        <dbReference type="ARBA" id="ARBA00022692"/>
    </source>
</evidence>
<evidence type="ECO:0000313" key="13">
    <source>
        <dbReference type="Proteomes" id="UP000233837"/>
    </source>
</evidence>
<sequence>MSLDKQDIPQNWRFHITVLSNGINLHLKEPVHANLLVVELPLLVLDSRFVRLDVFFLIVIFINKEEKYMLILLEGKVVKVCAEHIRFIGAQKKAYFCLVWWFFNDKKLLQVITGYLLAGSLIGPGGLSFVSEMVQVEEKNVEIGSIENKIHNVAISTWSFAEKNGEIGSGVPCSKSGVETVAQFGVIFLLFALGLEFSTAKVTFDI</sequence>
<dbReference type="PANTHER" id="PTHR16254">
    <property type="entry name" value="POTASSIUM/PROTON ANTIPORTER-RELATED"/>
    <property type="match status" value="1"/>
</dbReference>
<reference evidence="12 13" key="1">
    <citation type="journal article" date="2016" name="Sci. Rep.">
        <title>The Dendrobium catenatum Lindl. genome sequence provides insights into polysaccharide synthase, floral development and adaptive evolution.</title>
        <authorList>
            <person name="Zhang G.Q."/>
            <person name="Xu Q."/>
            <person name="Bian C."/>
            <person name="Tsai W.C."/>
            <person name="Yeh C.M."/>
            <person name="Liu K.W."/>
            <person name="Yoshida K."/>
            <person name="Zhang L.S."/>
            <person name="Chang S.B."/>
            <person name="Chen F."/>
            <person name="Shi Y."/>
            <person name="Su Y.Y."/>
            <person name="Zhang Y.Q."/>
            <person name="Chen L.J."/>
            <person name="Yin Y."/>
            <person name="Lin M."/>
            <person name="Huang H."/>
            <person name="Deng H."/>
            <person name="Wang Z.W."/>
            <person name="Zhu S.L."/>
            <person name="Zhao X."/>
            <person name="Deng C."/>
            <person name="Niu S.C."/>
            <person name="Huang J."/>
            <person name="Wang M."/>
            <person name="Liu G.H."/>
            <person name="Yang H.J."/>
            <person name="Xiao X.J."/>
            <person name="Hsiao Y.Y."/>
            <person name="Wu W.L."/>
            <person name="Chen Y.Y."/>
            <person name="Mitsuda N."/>
            <person name="Ohme-Takagi M."/>
            <person name="Luo Y.B."/>
            <person name="Van de Peer Y."/>
            <person name="Liu Z.J."/>
        </authorList>
    </citation>
    <scope>NUCLEOTIDE SEQUENCE [LARGE SCALE GENOMIC DNA]</scope>
    <source>
        <tissue evidence="12">The whole plant</tissue>
    </source>
</reference>
<evidence type="ECO:0000256" key="4">
    <source>
        <dbReference type="ARBA" id="ARBA00022448"/>
    </source>
</evidence>
<organism evidence="12 13">
    <name type="scientific">Dendrobium catenatum</name>
    <dbReference type="NCBI Taxonomy" id="906689"/>
    <lineage>
        <taxon>Eukaryota</taxon>
        <taxon>Viridiplantae</taxon>
        <taxon>Streptophyta</taxon>
        <taxon>Embryophyta</taxon>
        <taxon>Tracheophyta</taxon>
        <taxon>Spermatophyta</taxon>
        <taxon>Magnoliopsida</taxon>
        <taxon>Liliopsida</taxon>
        <taxon>Asparagales</taxon>
        <taxon>Orchidaceae</taxon>
        <taxon>Epidendroideae</taxon>
        <taxon>Malaxideae</taxon>
        <taxon>Dendrobiinae</taxon>
        <taxon>Dendrobium</taxon>
    </lineage>
</organism>
<keyword evidence="10" id="KW-0472">Membrane</keyword>
<keyword evidence="4" id="KW-0813">Transport</keyword>
<evidence type="ECO:0000256" key="2">
    <source>
        <dbReference type="ARBA" id="ARBA00004119"/>
    </source>
</evidence>
<keyword evidence="7" id="KW-0732">Signal</keyword>
<feature type="domain" description="Cation/H+ exchanger transmembrane" evidence="11">
    <location>
        <begin position="107"/>
        <end position="201"/>
    </location>
</feature>
<dbReference type="GO" id="GO:0015386">
    <property type="term" value="F:potassium:proton antiporter activity"/>
    <property type="evidence" value="ECO:0007669"/>
    <property type="project" value="InterPro"/>
</dbReference>
<name>A0A2I0WJE8_9ASPA</name>
<evidence type="ECO:0000256" key="5">
    <source>
        <dbReference type="ARBA" id="ARBA00022449"/>
    </source>
</evidence>
<accession>A0A2I0WJE8</accession>
<dbReference type="Proteomes" id="UP000233837">
    <property type="component" value="Unassembled WGS sequence"/>
</dbReference>
<protein>
    <submittedName>
        <fullName evidence="12">K(+) efflux antiporter 4</fullName>
    </submittedName>
</protein>
<dbReference type="Pfam" id="PF00999">
    <property type="entry name" value="Na_H_Exchanger"/>
    <property type="match status" value="1"/>
</dbReference>
<dbReference type="EMBL" id="KZ502573">
    <property type="protein sequence ID" value="PKU75790.1"/>
    <property type="molecule type" value="Genomic_DNA"/>
</dbReference>
<dbReference type="InterPro" id="IPR045158">
    <property type="entry name" value="KEA4/5/6-like"/>
</dbReference>
<evidence type="ECO:0000259" key="11">
    <source>
        <dbReference type="Pfam" id="PF00999"/>
    </source>
</evidence>
<evidence type="ECO:0000256" key="10">
    <source>
        <dbReference type="ARBA" id="ARBA00023136"/>
    </source>
</evidence>
<dbReference type="Gene3D" id="1.20.1530.20">
    <property type="match status" value="1"/>
</dbReference>
<evidence type="ECO:0000256" key="3">
    <source>
        <dbReference type="ARBA" id="ARBA00004141"/>
    </source>
</evidence>